<dbReference type="InterPro" id="IPR024445">
    <property type="entry name" value="Tnp_ISXO2-like"/>
</dbReference>
<dbReference type="RefSeq" id="WP_227020185.1">
    <property type="nucleotide sequence ID" value="NZ_JAGSND010000020.1"/>
</dbReference>
<keyword evidence="3" id="KW-1185">Reference proteome</keyword>
<name>A0A8J7W3Y1_9FIRM</name>
<dbReference type="NCBIfam" id="NF033547">
    <property type="entry name" value="transpos_IS1595"/>
    <property type="match status" value="1"/>
</dbReference>
<reference evidence="2" key="2">
    <citation type="submission" date="2021-04" db="EMBL/GenBank/DDBJ databases">
        <authorList>
            <person name="Liu J."/>
        </authorList>
    </citation>
    <scope>NUCLEOTIDE SEQUENCE</scope>
    <source>
        <strain evidence="2">BAD-6</strain>
    </source>
</reference>
<sequence length="299" mass="34575">MANQEKISFADFQKRFNSEDACREYLYKLRWPNRFICPKCGGVDCYHIIRRNKYQCAQCRYQASVTSGTVMHKSKLSLQTWFWAIYLVSRDKRGYSATQLEAELNIAYSSAWYLLHRIRSAMAERDSEYMLSAIVELDDTYFGAPTEGGKRGRGTEKTKVMVAVSKTKNGKPDYLKMKIIDNLRGETVGDFAKAFIVKGSTVQSDTYRSYQKPLADDFEHQFEVFDSNSDTLKWLHTLVGNAKAFVNGTFHGLGDKHLQSYLDEFCYRFNRRDFRNQIFPRLLCAVVNSNILGYADLTR</sequence>
<dbReference type="Pfam" id="PF12762">
    <property type="entry name" value="DDE_Tnp_IS1595"/>
    <property type="match status" value="1"/>
</dbReference>
<evidence type="ECO:0000313" key="3">
    <source>
        <dbReference type="Proteomes" id="UP000675664"/>
    </source>
</evidence>
<gene>
    <name evidence="2" type="ORF">KCX82_19445</name>
</gene>
<organism evidence="2 3">
    <name type="scientific">Sinanaerobacter chloroacetimidivorans</name>
    <dbReference type="NCBI Taxonomy" id="2818044"/>
    <lineage>
        <taxon>Bacteria</taxon>
        <taxon>Bacillati</taxon>
        <taxon>Bacillota</taxon>
        <taxon>Clostridia</taxon>
        <taxon>Peptostreptococcales</taxon>
        <taxon>Anaerovoracaceae</taxon>
        <taxon>Sinanaerobacter</taxon>
    </lineage>
</organism>
<dbReference type="AlphaFoldDB" id="A0A8J7W3Y1"/>
<dbReference type="EMBL" id="JAGSND010000020">
    <property type="protein sequence ID" value="MBR0600064.1"/>
    <property type="molecule type" value="Genomic_DNA"/>
</dbReference>
<dbReference type="SMART" id="SM01126">
    <property type="entry name" value="DDE_Tnp_IS1595"/>
    <property type="match status" value="1"/>
</dbReference>
<comment type="caution">
    <text evidence="2">The sequence shown here is derived from an EMBL/GenBank/DDBJ whole genome shotgun (WGS) entry which is preliminary data.</text>
</comment>
<dbReference type="InterPro" id="IPR024442">
    <property type="entry name" value="Transposase_Zn_ribbon"/>
</dbReference>
<evidence type="ECO:0000259" key="1">
    <source>
        <dbReference type="SMART" id="SM01126"/>
    </source>
</evidence>
<reference evidence="2" key="1">
    <citation type="submission" date="2021-04" db="EMBL/GenBank/DDBJ databases">
        <title>Sinoanaerobacter chloroacetimidivorans sp. nov., an obligate anaerobic bacterium isolated from anaerobic sludge.</title>
        <authorList>
            <person name="Bao Y."/>
        </authorList>
    </citation>
    <scope>NUCLEOTIDE SEQUENCE</scope>
    <source>
        <strain evidence="2">BAD-6</strain>
    </source>
</reference>
<proteinExistence type="predicted"/>
<evidence type="ECO:0000313" key="2">
    <source>
        <dbReference type="EMBL" id="MBR0600064.1"/>
    </source>
</evidence>
<accession>A0A8J7W3Y1</accession>
<dbReference type="Proteomes" id="UP000675664">
    <property type="component" value="Unassembled WGS sequence"/>
</dbReference>
<feature type="domain" description="ISXO2-like transposase" evidence="1">
    <location>
        <begin position="130"/>
        <end position="270"/>
    </location>
</feature>
<dbReference type="Pfam" id="PF12760">
    <property type="entry name" value="Zn_ribbon_IS1595"/>
    <property type="match status" value="1"/>
</dbReference>
<protein>
    <submittedName>
        <fullName evidence="2">IS1595 family transposase</fullName>
    </submittedName>
</protein>